<feature type="signal peptide" evidence="4">
    <location>
        <begin position="1"/>
        <end position="20"/>
    </location>
</feature>
<evidence type="ECO:0000256" key="1">
    <source>
        <dbReference type="ARBA" id="ARBA00022737"/>
    </source>
</evidence>
<dbReference type="PANTHER" id="PTHR45586:SF1">
    <property type="entry name" value="LIPOPOLYSACCHARIDE ASSEMBLY PROTEIN B"/>
    <property type="match status" value="1"/>
</dbReference>
<dbReference type="Proteomes" id="UP000008461">
    <property type="component" value="Chromosome"/>
</dbReference>
<dbReference type="STRING" id="760192.Halhy_4030"/>
<reference key="2">
    <citation type="submission" date="2011-04" db="EMBL/GenBank/DDBJ databases">
        <title>Complete sequence of chromosome of Haliscomenobacter hydrossis DSM 1100.</title>
        <authorList>
            <consortium name="US DOE Joint Genome Institute (JGI-PGF)"/>
            <person name="Lucas S."/>
            <person name="Han J."/>
            <person name="Lapidus A."/>
            <person name="Bruce D."/>
            <person name="Goodwin L."/>
            <person name="Pitluck S."/>
            <person name="Peters L."/>
            <person name="Kyrpides N."/>
            <person name="Mavromatis K."/>
            <person name="Ivanova N."/>
            <person name="Ovchinnikova G."/>
            <person name="Pagani I."/>
            <person name="Daligault H."/>
            <person name="Detter J.C."/>
            <person name="Han C."/>
            <person name="Land M."/>
            <person name="Hauser L."/>
            <person name="Markowitz V."/>
            <person name="Cheng J.-F."/>
            <person name="Hugenholtz P."/>
            <person name="Woyke T."/>
            <person name="Wu D."/>
            <person name="Verbarg S."/>
            <person name="Frueling A."/>
            <person name="Brambilla E."/>
            <person name="Klenk H.-P."/>
            <person name="Eisen J.A."/>
        </authorList>
    </citation>
    <scope>NUCLEOTIDE SEQUENCE</scope>
    <source>
        <strain>DSM 1100</strain>
    </source>
</reference>
<keyword evidence="6" id="KW-1185">Reference proteome</keyword>
<feature type="repeat" description="TPR" evidence="3">
    <location>
        <begin position="87"/>
        <end position="120"/>
    </location>
</feature>
<dbReference type="PROSITE" id="PS50005">
    <property type="entry name" value="TPR"/>
    <property type="match status" value="1"/>
</dbReference>
<dbReference type="InterPro" id="IPR019734">
    <property type="entry name" value="TPR_rpt"/>
</dbReference>
<keyword evidence="4" id="KW-0732">Signal</keyword>
<dbReference type="PANTHER" id="PTHR45586">
    <property type="entry name" value="TPR REPEAT-CONTAINING PROTEIN PA4667"/>
    <property type="match status" value="1"/>
</dbReference>
<keyword evidence="1" id="KW-0677">Repeat</keyword>
<dbReference type="OrthoDB" id="9763354at2"/>
<gene>
    <name evidence="5" type="ordered locus">Halhy_4030</name>
</gene>
<dbReference type="EMBL" id="CP002691">
    <property type="protein sequence ID" value="AEE51878.1"/>
    <property type="molecule type" value="Genomic_DNA"/>
</dbReference>
<evidence type="ECO:0000256" key="3">
    <source>
        <dbReference type="PROSITE-ProRule" id="PRU00339"/>
    </source>
</evidence>
<evidence type="ECO:0000256" key="2">
    <source>
        <dbReference type="ARBA" id="ARBA00022803"/>
    </source>
</evidence>
<reference evidence="5 6" key="1">
    <citation type="journal article" date="2011" name="Stand. Genomic Sci.">
        <title>Complete genome sequence of Haliscomenobacter hydrossis type strain (O).</title>
        <authorList>
            <consortium name="US DOE Joint Genome Institute (JGI-PGF)"/>
            <person name="Daligault H."/>
            <person name="Lapidus A."/>
            <person name="Zeytun A."/>
            <person name="Nolan M."/>
            <person name="Lucas S."/>
            <person name="Del Rio T.G."/>
            <person name="Tice H."/>
            <person name="Cheng J.F."/>
            <person name="Tapia R."/>
            <person name="Han C."/>
            <person name="Goodwin L."/>
            <person name="Pitluck S."/>
            <person name="Liolios K."/>
            <person name="Pagani I."/>
            <person name="Ivanova N."/>
            <person name="Huntemann M."/>
            <person name="Mavromatis K."/>
            <person name="Mikhailova N."/>
            <person name="Pati A."/>
            <person name="Chen A."/>
            <person name="Palaniappan K."/>
            <person name="Land M."/>
            <person name="Hauser L."/>
            <person name="Brambilla E.M."/>
            <person name="Rohde M."/>
            <person name="Verbarg S."/>
            <person name="Goker M."/>
            <person name="Bristow J."/>
            <person name="Eisen J.A."/>
            <person name="Markowitz V."/>
            <person name="Hugenholtz P."/>
            <person name="Kyrpides N.C."/>
            <person name="Klenk H.P."/>
            <person name="Woyke T."/>
        </authorList>
    </citation>
    <scope>NUCLEOTIDE SEQUENCE [LARGE SCALE GENOMIC DNA]</scope>
    <source>
        <strain evidence="6">ATCC 27775 / DSM 1100 / LMG 10767 / O</strain>
    </source>
</reference>
<dbReference type="RefSeq" id="WP_013766416.1">
    <property type="nucleotide sequence ID" value="NC_015510.1"/>
</dbReference>
<dbReference type="HOGENOM" id="CLU_031878_0_0_10"/>
<dbReference type="SMART" id="SM00028">
    <property type="entry name" value="TPR"/>
    <property type="match status" value="6"/>
</dbReference>
<dbReference type="Pfam" id="PF13174">
    <property type="entry name" value="TPR_6"/>
    <property type="match status" value="1"/>
</dbReference>
<dbReference type="eggNOG" id="COG4783">
    <property type="taxonomic scope" value="Bacteria"/>
</dbReference>
<dbReference type="InterPro" id="IPR051012">
    <property type="entry name" value="CellSynth/LPSAsmb/PSIAsmb"/>
</dbReference>
<dbReference type="AlphaFoldDB" id="F4L5P3"/>
<dbReference type="Gene3D" id="1.25.40.10">
    <property type="entry name" value="Tetratricopeptide repeat domain"/>
    <property type="match status" value="3"/>
</dbReference>
<dbReference type="KEGG" id="hhy:Halhy_4030"/>
<accession>F4L5P3</accession>
<organism evidence="5 6">
    <name type="scientific">Haliscomenobacter hydrossis (strain ATCC 27775 / DSM 1100 / LMG 10767 / O)</name>
    <dbReference type="NCBI Taxonomy" id="760192"/>
    <lineage>
        <taxon>Bacteria</taxon>
        <taxon>Pseudomonadati</taxon>
        <taxon>Bacteroidota</taxon>
        <taxon>Saprospiria</taxon>
        <taxon>Saprospirales</taxon>
        <taxon>Haliscomenobacteraceae</taxon>
        <taxon>Haliscomenobacter</taxon>
    </lineage>
</organism>
<dbReference type="SUPFAM" id="SSF48452">
    <property type="entry name" value="TPR-like"/>
    <property type="match status" value="3"/>
</dbReference>
<feature type="chain" id="PRO_5003316484" evidence="4">
    <location>
        <begin position="21"/>
        <end position="604"/>
    </location>
</feature>
<keyword evidence="2 3" id="KW-0802">TPR repeat</keyword>
<dbReference type="InterPro" id="IPR011990">
    <property type="entry name" value="TPR-like_helical_dom_sf"/>
</dbReference>
<sequence length="604" mass="70480">MRKMWLLVATMLLCVGWSMAQDAKLAQQYLADGEFEKAVVLFEKLYTQDNDNDYYFDRYIECLMELQRYEDLERSLVKQIRRRPNESRLYVNYGRMYEQQGKEEDARKQYRKAIEQLPKDRYAVSKLANAFSAANKYDLAVETYEKGATMLNDRQFFSYSLADLYRRKGDVGKMIEQYLNSLDAFPERVDNIKSIFQRYLSAEDMNVLQQQLYDRIQTASNSGSVQYIDMLAWAFLQKKDYKNALRQVRALDKQQKGDGLRVYQLAQIASNDKDYDVAIEAYQYVIDKGAGTPFFVESKQEYLRCRRNKLVEGYTYSKEELLELERQYETFINDYGKSRSTAALIMELADLEAIYLNNLDKSITLLAELITLPGITAGTLGQAKLNLGDYYLMKTEVWESTLLYSQVDKSYKDDILGHEARFRNARLAYYSGDFEWAQAQFEILKASTAKLIANDALDMSVFISDNLNLDTTATALEYYAEADMLIFQNRFTEAFSKLDSLIVEYPNHSLEDDVWYLKAKVFTKKRDYAQAGKMYQMIIDNYPDEIRADNSIFALAELYENVNQLNDKEKASKLFEKLFIDFSGSTFAVEARKRYRLLRGDKIQ</sequence>
<evidence type="ECO:0000313" key="6">
    <source>
        <dbReference type="Proteomes" id="UP000008461"/>
    </source>
</evidence>
<evidence type="ECO:0000313" key="5">
    <source>
        <dbReference type="EMBL" id="AEE51878.1"/>
    </source>
</evidence>
<name>F4L5P3_HALH1</name>
<dbReference type="Pfam" id="PF13181">
    <property type="entry name" value="TPR_8"/>
    <property type="match status" value="1"/>
</dbReference>
<dbReference type="eggNOG" id="COG1729">
    <property type="taxonomic scope" value="Bacteria"/>
</dbReference>
<proteinExistence type="predicted"/>
<dbReference type="PROSITE" id="PS50293">
    <property type="entry name" value="TPR_REGION"/>
    <property type="match status" value="1"/>
</dbReference>
<protein>
    <submittedName>
        <fullName evidence="5">Tetratricopeptide TPR_2 repeat-containing protein</fullName>
    </submittedName>
</protein>
<evidence type="ECO:0000256" key="4">
    <source>
        <dbReference type="SAM" id="SignalP"/>
    </source>
</evidence>